<reference evidence="3 4" key="1">
    <citation type="submission" date="2024-09" db="EMBL/GenBank/DDBJ databases">
        <authorList>
            <person name="Sun Q."/>
            <person name="Mori K."/>
        </authorList>
    </citation>
    <scope>NUCLEOTIDE SEQUENCE [LARGE SCALE GENOMIC DNA]</scope>
    <source>
        <strain evidence="3 4">NCAIM B.02301</strain>
    </source>
</reference>
<evidence type="ECO:0000256" key="1">
    <source>
        <dbReference type="SAM" id="Phobius"/>
    </source>
</evidence>
<keyword evidence="1" id="KW-1133">Transmembrane helix</keyword>
<sequence>MGLLVIPTFSLGIPGSASAAILLGGIMMAGLQPGPLLFRDSADIVWGAIAALFIANILLLILNTIFVPFFTILIQKAEPYLTAVITSLCFIGVYAFRESLFDVGLLIVFGVAGYFMRKNGYPLAPLLLGMILSPMLEQKFRQALMLSGNNYNIFVGSPISITFVVLSIIIILFPFVKKVIRRKST</sequence>
<feature type="domain" description="DUF112" evidence="2">
    <location>
        <begin position="5"/>
        <end position="128"/>
    </location>
</feature>
<name>A0ABV6NNB4_9BACI</name>
<dbReference type="Pfam" id="PF01970">
    <property type="entry name" value="TctA"/>
    <property type="match status" value="1"/>
</dbReference>
<dbReference type="PANTHER" id="PTHR35342:SF5">
    <property type="entry name" value="TRICARBOXYLIC TRANSPORT PROTEIN"/>
    <property type="match status" value="1"/>
</dbReference>
<proteinExistence type="predicted"/>
<protein>
    <submittedName>
        <fullName evidence="3">Tripartite tricarboxylate transporter permease</fullName>
    </submittedName>
</protein>
<accession>A0ABV6NNB4</accession>
<dbReference type="InterPro" id="IPR002823">
    <property type="entry name" value="DUF112_TM"/>
</dbReference>
<dbReference type="EMBL" id="JBHLTR010000115">
    <property type="protein sequence ID" value="MFC0562228.1"/>
    <property type="molecule type" value="Genomic_DNA"/>
</dbReference>
<comment type="caution">
    <text evidence="3">The sequence shown here is derived from an EMBL/GenBank/DDBJ whole genome shotgun (WGS) entry which is preliminary data.</text>
</comment>
<feature type="transmembrane region" description="Helical" evidence="1">
    <location>
        <begin position="43"/>
        <end position="70"/>
    </location>
</feature>
<dbReference type="PANTHER" id="PTHR35342">
    <property type="entry name" value="TRICARBOXYLIC TRANSPORT PROTEIN"/>
    <property type="match status" value="1"/>
</dbReference>
<evidence type="ECO:0000259" key="2">
    <source>
        <dbReference type="Pfam" id="PF01970"/>
    </source>
</evidence>
<evidence type="ECO:0000313" key="4">
    <source>
        <dbReference type="Proteomes" id="UP001589833"/>
    </source>
</evidence>
<feature type="transmembrane region" description="Helical" evidence="1">
    <location>
        <begin position="77"/>
        <end position="94"/>
    </location>
</feature>
<gene>
    <name evidence="3" type="ORF">ACFFH4_25645</name>
</gene>
<evidence type="ECO:0000313" key="3">
    <source>
        <dbReference type="EMBL" id="MFC0562228.1"/>
    </source>
</evidence>
<keyword evidence="1" id="KW-0472">Membrane</keyword>
<dbReference type="Proteomes" id="UP001589833">
    <property type="component" value="Unassembled WGS sequence"/>
</dbReference>
<organism evidence="3 4">
    <name type="scientific">Halalkalibacter alkalisediminis</name>
    <dbReference type="NCBI Taxonomy" id="935616"/>
    <lineage>
        <taxon>Bacteria</taxon>
        <taxon>Bacillati</taxon>
        <taxon>Bacillota</taxon>
        <taxon>Bacilli</taxon>
        <taxon>Bacillales</taxon>
        <taxon>Bacillaceae</taxon>
        <taxon>Halalkalibacter</taxon>
    </lineage>
</organism>
<feature type="transmembrane region" description="Helical" evidence="1">
    <location>
        <begin position="153"/>
        <end position="176"/>
    </location>
</feature>
<keyword evidence="4" id="KW-1185">Reference proteome</keyword>
<dbReference type="RefSeq" id="WP_273847115.1">
    <property type="nucleotide sequence ID" value="NZ_JAQQWT010000022.1"/>
</dbReference>
<keyword evidence="1" id="KW-0812">Transmembrane</keyword>